<dbReference type="EMBL" id="JAQIZT010000009">
    <property type="protein sequence ID" value="KAJ6985077.1"/>
    <property type="molecule type" value="Genomic_DNA"/>
</dbReference>
<name>A0AAD6MGU4_9ROSI</name>
<evidence type="ECO:0000256" key="1">
    <source>
        <dbReference type="SAM" id="Phobius"/>
    </source>
</evidence>
<reference evidence="2" key="1">
    <citation type="journal article" date="2023" name="Mol. Ecol. Resour.">
        <title>Chromosome-level genome assembly of a triploid poplar Populus alba 'Berolinensis'.</title>
        <authorList>
            <person name="Chen S."/>
            <person name="Yu Y."/>
            <person name="Wang X."/>
            <person name="Wang S."/>
            <person name="Zhang T."/>
            <person name="Zhou Y."/>
            <person name="He R."/>
            <person name="Meng N."/>
            <person name="Wang Y."/>
            <person name="Liu W."/>
            <person name="Liu Z."/>
            <person name="Liu J."/>
            <person name="Guo Q."/>
            <person name="Huang H."/>
            <person name="Sederoff R.R."/>
            <person name="Wang G."/>
            <person name="Qu G."/>
            <person name="Chen S."/>
        </authorList>
    </citation>
    <scope>NUCLEOTIDE SEQUENCE</scope>
    <source>
        <strain evidence="2">SC-2020</strain>
    </source>
</reference>
<keyword evidence="1" id="KW-1133">Transmembrane helix</keyword>
<proteinExistence type="predicted"/>
<keyword evidence="1" id="KW-0472">Membrane</keyword>
<comment type="caution">
    <text evidence="2">The sequence shown here is derived from an EMBL/GenBank/DDBJ whole genome shotgun (WGS) entry which is preliminary data.</text>
</comment>
<dbReference type="AlphaFoldDB" id="A0AAD6MGU4"/>
<accession>A0AAD6MGU4</accession>
<sequence>MLDLAGSWFILALQILIEFLFCWGERAWPRELTINCYTIGYLILRCS</sequence>
<evidence type="ECO:0000313" key="3">
    <source>
        <dbReference type="Proteomes" id="UP001164929"/>
    </source>
</evidence>
<gene>
    <name evidence="2" type="ORF">NC653_023151</name>
</gene>
<evidence type="ECO:0000313" key="2">
    <source>
        <dbReference type="EMBL" id="KAJ6985077.1"/>
    </source>
</evidence>
<dbReference type="Proteomes" id="UP001164929">
    <property type="component" value="Chromosome 9"/>
</dbReference>
<organism evidence="2 3">
    <name type="scientific">Populus alba x Populus x berolinensis</name>
    <dbReference type="NCBI Taxonomy" id="444605"/>
    <lineage>
        <taxon>Eukaryota</taxon>
        <taxon>Viridiplantae</taxon>
        <taxon>Streptophyta</taxon>
        <taxon>Embryophyta</taxon>
        <taxon>Tracheophyta</taxon>
        <taxon>Spermatophyta</taxon>
        <taxon>Magnoliopsida</taxon>
        <taxon>eudicotyledons</taxon>
        <taxon>Gunneridae</taxon>
        <taxon>Pentapetalae</taxon>
        <taxon>rosids</taxon>
        <taxon>fabids</taxon>
        <taxon>Malpighiales</taxon>
        <taxon>Salicaceae</taxon>
        <taxon>Saliceae</taxon>
        <taxon>Populus</taxon>
    </lineage>
</organism>
<keyword evidence="3" id="KW-1185">Reference proteome</keyword>
<feature type="transmembrane region" description="Helical" evidence="1">
    <location>
        <begin position="6"/>
        <end position="24"/>
    </location>
</feature>
<keyword evidence="1" id="KW-0812">Transmembrane</keyword>
<protein>
    <submittedName>
        <fullName evidence="2">Uncharacterized protein</fullName>
    </submittedName>
</protein>